<dbReference type="AlphaFoldDB" id="A0A452ZS42"/>
<dbReference type="GO" id="GO:0000226">
    <property type="term" value="P:microtubule cytoskeleton organization"/>
    <property type="evidence" value="ECO:0007669"/>
    <property type="project" value="InterPro"/>
</dbReference>
<dbReference type="Proteomes" id="UP000015105">
    <property type="component" value="Chromosome 1D"/>
</dbReference>
<comment type="similarity">
    <text evidence="1">Belongs to the MAP65/ASE1 family.</text>
</comment>
<dbReference type="Pfam" id="PF03999">
    <property type="entry name" value="MAP65_ASE1"/>
    <property type="match status" value="1"/>
</dbReference>
<evidence type="ECO:0000256" key="1">
    <source>
        <dbReference type="ARBA" id="ARBA00006187"/>
    </source>
</evidence>
<dbReference type="GO" id="GO:0008017">
    <property type="term" value="F:microtubule binding"/>
    <property type="evidence" value="ECO:0007669"/>
    <property type="project" value="InterPro"/>
</dbReference>
<proteinExistence type="inferred from homology"/>
<protein>
    <submittedName>
        <fullName evidence="3">Uncharacterized protein</fullName>
    </submittedName>
</protein>
<reference evidence="4" key="1">
    <citation type="journal article" date="2014" name="Science">
        <title>Ancient hybridizations among the ancestral genomes of bread wheat.</title>
        <authorList>
            <consortium name="International Wheat Genome Sequencing Consortium,"/>
            <person name="Marcussen T."/>
            <person name="Sandve S.R."/>
            <person name="Heier L."/>
            <person name="Spannagl M."/>
            <person name="Pfeifer M."/>
            <person name="Jakobsen K.S."/>
            <person name="Wulff B.B."/>
            <person name="Steuernagel B."/>
            <person name="Mayer K.F."/>
            <person name="Olsen O.A."/>
        </authorList>
    </citation>
    <scope>NUCLEOTIDE SEQUENCE [LARGE SCALE GENOMIC DNA]</scope>
    <source>
        <strain evidence="4">cv. AL8/78</strain>
    </source>
</reference>
<accession>A0A452ZS42</accession>
<dbReference type="Gramene" id="AET1Gv20897800.1">
    <property type="protein sequence ID" value="AET1Gv20897800.1"/>
    <property type="gene ID" value="AET1Gv20897800"/>
</dbReference>
<evidence type="ECO:0000256" key="2">
    <source>
        <dbReference type="ARBA" id="ARBA00022701"/>
    </source>
</evidence>
<dbReference type="Gene3D" id="1.20.58.1520">
    <property type="match status" value="1"/>
</dbReference>
<dbReference type="InterPro" id="IPR007145">
    <property type="entry name" value="MAP65_Ase1_PRC1"/>
</dbReference>
<keyword evidence="2" id="KW-0493">Microtubule</keyword>
<keyword evidence="4" id="KW-1185">Reference proteome</keyword>
<dbReference type="EnsemblPlants" id="AET1Gv20897800.1">
    <property type="protein sequence ID" value="AET1Gv20897800.1"/>
    <property type="gene ID" value="AET1Gv20897800"/>
</dbReference>
<reference evidence="3" key="3">
    <citation type="journal article" date="2017" name="Nature">
        <title>Genome sequence of the progenitor of the wheat D genome Aegilops tauschii.</title>
        <authorList>
            <person name="Luo M.C."/>
            <person name="Gu Y.Q."/>
            <person name="Puiu D."/>
            <person name="Wang H."/>
            <person name="Twardziok S.O."/>
            <person name="Deal K.R."/>
            <person name="Huo N."/>
            <person name="Zhu T."/>
            <person name="Wang L."/>
            <person name="Wang Y."/>
            <person name="McGuire P.E."/>
            <person name="Liu S."/>
            <person name="Long H."/>
            <person name="Ramasamy R.K."/>
            <person name="Rodriguez J.C."/>
            <person name="Van S.L."/>
            <person name="Yuan L."/>
            <person name="Wang Z."/>
            <person name="Xia Z."/>
            <person name="Xiao L."/>
            <person name="Anderson O.D."/>
            <person name="Ouyang S."/>
            <person name="Liang Y."/>
            <person name="Zimin A.V."/>
            <person name="Pertea G."/>
            <person name="Qi P."/>
            <person name="Bennetzen J.L."/>
            <person name="Dai X."/>
            <person name="Dawson M.W."/>
            <person name="Muller H.G."/>
            <person name="Kugler K."/>
            <person name="Rivarola-Duarte L."/>
            <person name="Spannagl M."/>
            <person name="Mayer K.F.X."/>
            <person name="Lu F.H."/>
            <person name="Bevan M.W."/>
            <person name="Leroy P."/>
            <person name="Li P."/>
            <person name="You F.M."/>
            <person name="Sun Q."/>
            <person name="Liu Z."/>
            <person name="Lyons E."/>
            <person name="Wicker T."/>
            <person name="Salzberg S.L."/>
            <person name="Devos K.M."/>
            <person name="Dvorak J."/>
        </authorList>
    </citation>
    <scope>NUCLEOTIDE SEQUENCE [LARGE SCALE GENOMIC DNA]</scope>
    <source>
        <strain evidence="3">cv. AL8/78</strain>
    </source>
</reference>
<dbReference type="GO" id="GO:0005737">
    <property type="term" value="C:cytoplasm"/>
    <property type="evidence" value="ECO:0007669"/>
    <property type="project" value="TreeGrafter"/>
</dbReference>
<dbReference type="PANTHER" id="PTHR19321">
    <property type="entry name" value="PROTEIN REGULATOR OF CYTOKINESIS 1 PRC1-RELATED"/>
    <property type="match status" value="1"/>
</dbReference>
<reference evidence="3" key="5">
    <citation type="journal article" date="2021" name="G3 (Bethesda)">
        <title>Aegilops tauschii genome assembly Aet v5.0 features greater sequence contiguity and improved annotation.</title>
        <authorList>
            <person name="Wang L."/>
            <person name="Zhu T."/>
            <person name="Rodriguez J.C."/>
            <person name="Deal K.R."/>
            <person name="Dubcovsky J."/>
            <person name="McGuire P.E."/>
            <person name="Lux T."/>
            <person name="Spannagl M."/>
            <person name="Mayer K.F.X."/>
            <person name="Baldrich P."/>
            <person name="Meyers B.C."/>
            <person name="Huo N."/>
            <person name="Gu Y.Q."/>
            <person name="Zhou H."/>
            <person name="Devos K.M."/>
            <person name="Bennetzen J.L."/>
            <person name="Unver T."/>
            <person name="Budak H."/>
            <person name="Gulick P.J."/>
            <person name="Galiba G."/>
            <person name="Kalapos B."/>
            <person name="Nelson D.R."/>
            <person name="Li P."/>
            <person name="You F.M."/>
            <person name="Luo M.C."/>
            <person name="Dvorak J."/>
        </authorList>
    </citation>
    <scope>NUCLEOTIDE SEQUENCE [LARGE SCALE GENOMIC DNA]</scope>
    <source>
        <strain evidence="3">cv. AL8/78</strain>
    </source>
</reference>
<sequence>MHHSGTIDPCGLLMNIESQILKGEEESLSRKDIMDRLNKWIGACDEEAWLEEYNHDSKRYSSGRDAHVNVKRAEKAGELFVYFSRKTHIFPSYAGQPDKPYLCLGKCKK</sequence>
<reference evidence="4" key="2">
    <citation type="journal article" date="2017" name="Nat. Plants">
        <title>The Aegilops tauschii genome reveals multiple impacts of transposons.</title>
        <authorList>
            <person name="Zhao G."/>
            <person name="Zou C."/>
            <person name="Li K."/>
            <person name="Wang K."/>
            <person name="Li T."/>
            <person name="Gao L."/>
            <person name="Zhang X."/>
            <person name="Wang H."/>
            <person name="Yang Z."/>
            <person name="Liu X."/>
            <person name="Jiang W."/>
            <person name="Mao L."/>
            <person name="Kong X."/>
            <person name="Jiao Y."/>
            <person name="Jia J."/>
        </authorList>
    </citation>
    <scope>NUCLEOTIDE SEQUENCE [LARGE SCALE GENOMIC DNA]</scope>
    <source>
        <strain evidence="4">cv. AL8/78</strain>
    </source>
</reference>
<organism evidence="3 4">
    <name type="scientific">Aegilops tauschii subsp. strangulata</name>
    <name type="common">Goatgrass</name>
    <dbReference type="NCBI Taxonomy" id="200361"/>
    <lineage>
        <taxon>Eukaryota</taxon>
        <taxon>Viridiplantae</taxon>
        <taxon>Streptophyta</taxon>
        <taxon>Embryophyta</taxon>
        <taxon>Tracheophyta</taxon>
        <taxon>Spermatophyta</taxon>
        <taxon>Magnoliopsida</taxon>
        <taxon>Liliopsida</taxon>
        <taxon>Poales</taxon>
        <taxon>Poaceae</taxon>
        <taxon>BOP clade</taxon>
        <taxon>Pooideae</taxon>
        <taxon>Triticodae</taxon>
        <taxon>Triticeae</taxon>
        <taxon>Triticinae</taxon>
        <taxon>Aegilops</taxon>
    </lineage>
</organism>
<dbReference type="GO" id="GO:0005874">
    <property type="term" value="C:microtubule"/>
    <property type="evidence" value="ECO:0007669"/>
    <property type="project" value="UniProtKB-KW"/>
</dbReference>
<dbReference type="PANTHER" id="PTHR19321:SF0">
    <property type="entry name" value="65-KDA MICROTUBULE-ASSOCIATED PROTEIN 6"/>
    <property type="match status" value="1"/>
</dbReference>
<dbReference type="GO" id="GO:0005819">
    <property type="term" value="C:spindle"/>
    <property type="evidence" value="ECO:0007669"/>
    <property type="project" value="TreeGrafter"/>
</dbReference>
<name>A0A452ZS42_AEGTS</name>
<evidence type="ECO:0000313" key="4">
    <source>
        <dbReference type="Proteomes" id="UP000015105"/>
    </source>
</evidence>
<reference evidence="3" key="4">
    <citation type="submission" date="2019-03" db="UniProtKB">
        <authorList>
            <consortium name="EnsemblPlants"/>
        </authorList>
    </citation>
    <scope>IDENTIFICATION</scope>
</reference>
<evidence type="ECO:0000313" key="3">
    <source>
        <dbReference type="EnsemblPlants" id="AET1Gv20897800.1"/>
    </source>
</evidence>
<dbReference type="STRING" id="200361.A0A452ZS42"/>